<keyword evidence="2" id="KW-0812">Transmembrane</keyword>
<dbReference type="Proteomes" id="UP000528945">
    <property type="component" value="Unassembled WGS sequence"/>
</dbReference>
<dbReference type="InterPro" id="IPR012373">
    <property type="entry name" value="Ferrdict_sens_TM"/>
</dbReference>
<evidence type="ECO:0000313" key="2">
    <source>
        <dbReference type="EMBL" id="MBB3874300.1"/>
    </source>
</evidence>
<protein>
    <submittedName>
        <fullName evidence="2">Transmembrane sensor</fullName>
    </submittedName>
</protein>
<proteinExistence type="predicted"/>
<keyword evidence="2" id="KW-0472">Membrane</keyword>
<gene>
    <name evidence="2" type="ORF">GGR47_000516</name>
</gene>
<accession>A0AAW3TQ75</accession>
<dbReference type="InterPro" id="IPR006860">
    <property type="entry name" value="FecR"/>
</dbReference>
<organism evidence="2 3">
    <name type="scientific">Sphingomonas aquatilis</name>
    <dbReference type="NCBI Taxonomy" id="93063"/>
    <lineage>
        <taxon>Bacteria</taxon>
        <taxon>Pseudomonadati</taxon>
        <taxon>Pseudomonadota</taxon>
        <taxon>Alphaproteobacteria</taxon>
        <taxon>Sphingomonadales</taxon>
        <taxon>Sphingomonadaceae</taxon>
        <taxon>Sphingomonas</taxon>
    </lineage>
</organism>
<reference evidence="2 3" key="1">
    <citation type="submission" date="2020-08" db="EMBL/GenBank/DDBJ databases">
        <title>Genomic Encyclopedia of Type Strains, Phase IV (KMG-IV): sequencing the most valuable type-strain genomes for metagenomic binning, comparative biology and taxonomic classification.</title>
        <authorList>
            <person name="Goeker M."/>
        </authorList>
    </citation>
    <scope>NUCLEOTIDE SEQUENCE [LARGE SCALE GENOMIC DNA]</scope>
    <source>
        <strain evidence="2 3">DSM 15581</strain>
    </source>
</reference>
<sequence>MIADAECRRQALDWMILLQERPDDGEVRARFWQWRQAPACDAAWRDLDHVGDVLRQAWHDRPASFSDAPRRWKRTLPVAMAACLAAIFAGQVVLPTARADLATETGDVRRVRLADGSRVTLAPDSAIAFDGARQVRLLRGTGFFEVRHDAAHPFRVQVGEAVVTDLGTAFEVRRDHDGARIAVREGRVQASCEHRSIDPSDMRPGDVVALDCTTGRAVTSSVPLSAIATWTHGQLVIVDRPLGEVVAALRPWHHGLLLARGSGMARHVTGVYDLRHPDRALAAIRQVHRATVWQVTPWVTIVTAS</sequence>
<dbReference type="Gene3D" id="2.60.120.1440">
    <property type="match status" value="1"/>
</dbReference>
<comment type="caution">
    <text evidence="2">The sequence shown here is derived from an EMBL/GenBank/DDBJ whole genome shotgun (WGS) entry which is preliminary data.</text>
</comment>
<evidence type="ECO:0000313" key="3">
    <source>
        <dbReference type="Proteomes" id="UP000528945"/>
    </source>
</evidence>
<dbReference type="GO" id="GO:0016989">
    <property type="term" value="F:sigma factor antagonist activity"/>
    <property type="evidence" value="ECO:0007669"/>
    <property type="project" value="TreeGrafter"/>
</dbReference>
<dbReference type="Pfam" id="PF04773">
    <property type="entry name" value="FecR"/>
    <property type="match status" value="1"/>
</dbReference>
<dbReference type="PANTHER" id="PTHR30273">
    <property type="entry name" value="PERIPLASMIC SIGNAL SENSOR AND SIGMA FACTOR ACTIVATOR FECR-RELATED"/>
    <property type="match status" value="1"/>
</dbReference>
<dbReference type="PIRSF" id="PIRSF018266">
    <property type="entry name" value="FecR"/>
    <property type="match status" value="1"/>
</dbReference>
<dbReference type="PANTHER" id="PTHR30273:SF2">
    <property type="entry name" value="PROTEIN FECR"/>
    <property type="match status" value="1"/>
</dbReference>
<dbReference type="RefSeq" id="WP_244304921.1">
    <property type="nucleotide sequence ID" value="NZ_JACIDB010000001.1"/>
</dbReference>
<feature type="domain" description="FecR protein" evidence="1">
    <location>
        <begin position="100"/>
        <end position="189"/>
    </location>
</feature>
<dbReference type="EMBL" id="JACIDB010000001">
    <property type="protein sequence ID" value="MBB3874300.1"/>
    <property type="molecule type" value="Genomic_DNA"/>
</dbReference>
<keyword evidence="3" id="KW-1185">Reference proteome</keyword>
<name>A0AAW3TQ75_9SPHN</name>
<evidence type="ECO:0000259" key="1">
    <source>
        <dbReference type="Pfam" id="PF04773"/>
    </source>
</evidence>
<dbReference type="AlphaFoldDB" id="A0AAW3TQ75"/>